<gene>
    <name evidence="2" type="ORF">H480_18072</name>
</gene>
<keyword evidence="3" id="KW-1185">Reference proteome</keyword>
<dbReference type="eggNOG" id="ENOG50321ET">
    <property type="taxonomic scope" value="Bacteria"/>
</dbReference>
<feature type="compositionally biased region" description="Pro residues" evidence="1">
    <location>
        <begin position="297"/>
        <end position="307"/>
    </location>
</feature>
<dbReference type="OrthoDB" id="3694427at2"/>
<protein>
    <submittedName>
        <fullName evidence="2">Uncharacterized protein</fullName>
    </submittedName>
</protein>
<organism evidence="2 3">
    <name type="scientific">Amycolatopsis vancoresmycina DSM 44592</name>
    <dbReference type="NCBI Taxonomy" id="1292037"/>
    <lineage>
        <taxon>Bacteria</taxon>
        <taxon>Bacillati</taxon>
        <taxon>Actinomycetota</taxon>
        <taxon>Actinomycetes</taxon>
        <taxon>Pseudonocardiales</taxon>
        <taxon>Pseudonocardiaceae</taxon>
        <taxon>Amycolatopsis</taxon>
    </lineage>
</organism>
<comment type="caution">
    <text evidence="2">The sequence shown here is derived from an EMBL/GenBank/DDBJ whole genome shotgun (WGS) entry which is preliminary data.</text>
</comment>
<sequence length="415" mass="45574">MSYPGAVEQILFGLTPQGGLGVTAASRGVDYQARTAWNSRLNKYNRLNPTFGPEGAWVPSRAFSYFEFGNGDAAVLARFDTDRDGRNSSHALVGPAGVLAPHAMFLSRWPGWRQDAREPLCVEDPAAWNALREPWLAEACDAVGADYGTLLLLLESVLSDDDDEYLTVFGHRNPLPFLTIAKEILDPVLSTPGDRFAWTFSTYEDSDTRREASPANDGAPRFWCVLRLPESGETARRRVGAGGPAGESPVSALVRELAEQYSADPEAYRKDVRARLDGQHRRDRRLTALTQETPARDPLPPATPPSVPEHRRPAETPRVTGAEPVAVLFDRLDRAQQTEADRAALQRIRAEWAVLTRQSNIARRLENQLHVQARVLGVALAISVLTMLLTLVFWPRPAAPAPPAPLTVTVPAVPT</sequence>
<dbReference type="RefSeq" id="WP_003084174.1">
    <property type="nucleotide sequence ID" value="NZ_AOUO01000238.1"/>
</dbReference>
<name>R1G6R4_9PSEU</name>
<dbReference type="AlphaFoldDB" id="R1G6R4"/>
<reference evidence="2 3" key="1">
    <citation type="submission" date="2013-02" db="EMBL/GenBank/DDBJ databases">
        <title>Draft genome sequence of Amycolatopsis vancoresmycina strain DSM 44592T.</title>
        <authorList>
            <person name="Kumar S."/>
            <person name="Kaur N."/>
            <person name="Kaur C."/>
            <person name="Raghava G.P.S."/>
            <person name="Mayilraj S."/>
        </authorList>
    </citation>
    <scope>NUCLEOTIDE SEQUENCE [LARGE SCALE GENOMIC DNA]</scope>
    <source>
        <strain evidence="2 3">DSM 44592</strain>
    </source>
</reference>
<dbReference type="EMBL" id="AOUO01000238">
    <property type="protein sequence ID" value="EOD67118.1"/>
    <property type="molecule type" value="Genomic_DNA"/>
</dbReference>
<dbReference type="Proteomes" id="UP000014139">
    <property type="component" value="Unassembled WGS sequence"/>
</dbReference>
<evidence type="ECO:0000256" key="1">
    <source>
        <dbReference type="SAM" id="MobiDB-lite"/>
    </source>
</evidence>
<proteinExistence type="predicted"/>
<accession>R1G6R4</accession>
<dbReference type="PATRIC" id="fig|1292037.4.peg.3448"/>
<evidence type="ECO:0000313" key="2">
    <source>
        <dbReference type="EMBL" id="EOD67118.1"/>
    </source>
</evidence>
<evidence type="ECO:0000313" key="3">
    <source>
        <dbReference type="Proteomes" id="UP000014139"/>
    </source>
</evidence>
<feature type="region of interest" description="Disordered" evidence="1">
    <location>
        <begin position="273"/>
        <end position="321"/>
    </location>
</feature>